<dbReference type="Gene3D" id="1.10.238.10">
    <property type="entry name" value="EF-hand"/>
    <property type="match status" value="1"/>
</dbReference>
<feature type="compositionally biased region" description="Polar residues" evidence="1">
    <location>
        <begin position="659"/>
        <end position="679"/>
    </location>
</feature>
<reference evidence="2" key="1">
    <citation type="submission" date="2021-01" db="EMBL/GenBank/DDBJ databases">
        <authorList>
            <person name="Corre E."/>
            <person name="Pelletier E."/>
            <person name="Niang G."/>
            <person name="Scheremetjew M."/>
            <person name="Finn R."/>
            <person name="Kale V."/>
            <person name="Holt S."/>
            <person name="Cochrane G."/>
            <person name="Meng A."/>
            <person name="Brown T."/>
            <person name="Cohen L."/>
        </authorList>
    </citation>
    <scope>NUCLEOTIDE SEQUENCE</scope>
    <source>
        <strain evidence="2">CCMP645</strain>
    </source>
</reference>
<evidence type="ECO:0000313" key="2">
    <source>
        <dbReference type="EMBL" id="CAE0784626.1"/>
    </source>
</evidence>
<sequence>MAAISPSAAQQAGERASFELTEIERFGEERRPKNHCLQIGGTSDPRRPPKVQLPDIAGASSASCADNASKWPARLPNSRTQEPARQRFADAVQALRASSQPWSEPASPVGGMSLSPTAKSGLLSKPSTRSMVPEWWKPPTTVLSALDSFDDRHRARVSRAEAAVQQIQHDPTSKARASRTEQLLWEIRYNRVYFDPKGESQPRADGPARPSQTAPPAEVAHTPEWQIEQSVWAKRRLHTDSRTFTNTEKIERKMFEHDWEQAMQCSGFVRAILRADDDGAADADNDGVADELAEVKLVLWEHHQLLYRAFDYYASCSAGHDIFRVHSNSFAKFAQDCAIPEPKSAHISTTIVSHIFIGINSGAAGIASSKYDDKHTLSRNEWLQCIVKLAIAKYVDTKRVADVSEALYTLCNSDIDPNVPMEAHHDADEFRRIFCYTPQMDATLRAHDASLRRIFNRYAKEHEEFGTLKSNLGSSALMQCEEWLKLCNDCQLIDAEFTLREATLVFVWSRLHVVKEEEEASRRRMINLCYEDFLEAIVRSSTMKALPTDELLRAANFDDAGQYMLHLREANQEGLRIFYSRFGQRWFKQPKQPIDRCVVHMISLIIAMLAEHDKPAQPAPSPEPAKTPQRKFNINVDDLPSSSFSAALKSPQGNAPHGSPSTRQSSGSAPSSPYRTSQRSRNDEATGAAPFSPLRRGRNTTLVPKSMGVAGEGWQE</sequence>
<feature type="region of interest" description="Disordered" evidence="1">
    <location>
        <begin position="196"/>
        <end position="224"/>
    </location>
</feature>
<feature type="region of interest" description="Disordered" evidence="1">
    <location>
        <begin position="24"/>
        <end position="82"/>
    </location>
</feature>
<protein>
    <submittedName>
        <fullName evidence="2">Uncharacterized protein</fullName>
    </submittedName>
</protein>
<feature type="region of interest" description="Disordered" evidence="1">
    <location>
        <begin position="614"/>
        <end position="716"/>
    </location>
</feature>
<dbReference type="EMBL" id="HBIZ01059654">
    <property type="protein sequence ID" value="CAE0784626.1"/>
    <property type="molecule type" value="Transcribed_RNA"/>
</dbReference>
<accession>A0A7S4C249</accession>
<name>A0A7S4C249_CHRCT</name>
<dbReference type="AlphaFoldDB" id="A0A7S4C249"/>
<gene>
    <name evidence="2" type="ORF">PCAR00345_LOCUS37333</name>
</gene>
<feature type="region of interest" description="Disordered" evidence="1">
    <location>
        <begin position="99"/>
        <end position="130"/>
    </location>
</feature>
<organism evidence="2">
    <name type="scientific">Chrysotila carterae</name>
    <name type="common">Marine alga</name>
    <name type="synonym">Syracosphaera carterae</name>
    <dbReference type="NCBI Taxonomy" id="13221"/>
    <lineage>
        <taxon>Eukaryota</taxon>
        <taxon>Haptista</taxon>
        <taxon>Haptophyta</taxon>
        <taxon>Prymnesiophyceae</taxon>
        <taxon>Isochrysidales</taxon>
        <taxon>Isochrysidaceae</taxon>
        <taxon>Chrysotila</taxon>
    </lineage>
</organism>
<evidence type="ECO:0000256" key="1">
    <source>
        <dbReference type="SAM" id="MobiDB-lite"/>
    </source>
</evidence>
<proteinExistence type="predicted"/>